<dbReference type="OMA" id="SRTNAWI"/>
<protein>
    <submittedName>
        <fullName evidence="2">Uncharacterized protein</fullName>
    </submittedName>
</protein>
<keyword evidence="1" id="KW-0732">Signal</keyword>
<name>R7Z4A8_CONA1</name>
<dbReference type="HOGENOM" id="CLU_2196815_0_0_1"/>
<dbReference type="EMBL" id="JH767604">
    <property type="protein sequence ID" value="EON68997.1"/>
    <property type="molecule type" value="Genomic_DNA"/>
</dbReference>
<keyword evidence="3" id="KW-1185">Reference proteome</keyword>
<dbReference type="AlphaFoldDB" id="R7Z4A8"/>
<organism evidence="2 3">
    <name type="scientific">Coniosporium apollinis (strain CBS 100218)</name>
    <name type="common">Rock-inhabiting black yeast</name>
    <dbReference type="NCBI Taxonomy" id="1168221"/>
    <lineage>
        <taxon>Eukaryota</taxon>
        <taxon>Fungi</taxon>
        <taxon>Dikarya</taxon>
        <taxon>Ascomycota</taxon>
        <taxon>Pezizomycotina</taxon>
        <taxon>Dothideomycetes</taxon>
        <taxon>Dothideomycetes incertae sedis</taxon>
        <taxon>Coniosporium</taxon>
    </lineage>
</organism>
<reference evidence="3" key="1">
    <citation type="submission" date="2012-06" db="EMBL/GenBank/DDBJ databases">
        <title>The genome sequence of Coniosporium apollinis CBS 100218.</title>
        <authorList>
            <consortium name="The Broad Institute Genome Sequencing Platform"/>
            <person name="Cuomo C."/>
            <person name="Gorbushina A."/>
            <person name="Noack S."/>
            <person name="Walker B."/>
            <person name="Young S.K."/>
            <person name="Zeng Q."/>
            <person name="Gargeya S."/>
            <person name="Fitzgerald M."/>
            <person name="Haas B."/>
            <person name="Abouelleil A."/>
            <person name="Alvarado L."/>
            <person name="Arachchi H.M."/>
            <person name="Berlin A.M."/>
            <person name="Chapman S.B."/>
            <person name="Goldberg J."/>
            <person name="Griggs A."/>
            <person name="Gujja S."/>
            <person name="Hansen M."/>
            <person name="Howarth C."/>
            <person name="Imamovic A."/>
            <person name="Larimer J."/>
            <person name="McCowan C."/>
            <person name="Montmayeur A."/>
            <person name="Murphy C."/>
            <person name="Neiman D."/>
            <person name="Pearson M."/>
            <person name="Priest M."/>
            <person name="Roberts A."/>
            <person name="Saif S."/>
            <person name="Shea T."/>
            <person name="Sisk P."/>
            <person name="Sykes S."/>
            <person name="Wortman J."/>
            <person name="Nusbaum C."/>
            <person name="Birren B."/>
        </authorList>
    </citation>
    <scope>NUCLEOTIDE SEQUENCE [LARGE SCALE GENOMIC DNA]</scope>
    <source>
        <strain evidence="3">CBS 100218</strain>
    </source>
</reference>
<evidence type="ECO:0000313" key="2">
    <source>
        <dbReference type="EMBL" id="EON68997.1"/>
    </source>
</evidence>
<dbReference type="RefSeq" id="XP_007784314.1">
    <property type="nucleotide sequence ID" value="XM_007786124.1"/>
</dbReference>
<evidence type="ECO:0000256" key="1">
    <source>
        <dbReference type="SAM" id="SignalP"/>
    </source>
</evidence>
<sequence>MHVRTPFFALTLTLLTSLTGTFAAPATEPDIAARQAAPCNPDYVPSSCGACHYFRGCTSFQGAWIVPCPRCDATAWCQCYGPFPNGPYFDPGPAPTTTPRPAPTPTPV</sequence>
<feature type="signal peptide" evidence="1">
    <location>
        <begin position="1"/>
        <end position="23"/>
    </location>
</feature>
<feature type="chain" id="PRO_5004461410" evidence="1">
    <location>
        <begin position="24"/>
        <end position="108"/>
    </location>
</feature>
<gene>
    <name evidence="2" type="ORF">W97_08255</name>
</gene>
<proteinExistence type="predicted"/>
<dbReference type="eggNOG" id="ENOG502SYAD">
    <property type="taxonomic scope" value="Eukaryota"/>
</dbReference>
<evidence type="ECO:0000313" key="3">
    <source>
        <dbReference type="Proteomes" id="UP000016924"/>
    </source>
</evidence>
<dbReference type="Proteomes" id="UP000016924">
    <property type="component" value="Unassembled WGS sequence"/>
</dbReference>
<accession>R7Z4A8</accession>
<dbReference type="GeneID" id="19905566"/>